<name>G6EZH7_9PROT</name>
<comment type="caution">
    <text evidence="2">The sequence shown here is derived from an EMBL/GenBank/DDBJ whole genome shotgun (WGS) entry which is preliminary data.</text>
</comment>
<reference evidence="2 3" key="1">
    <citation type="submission" date="2011-10" db="EMBL/GenBank/DDBJ databases">
        <title>Genome Sequence of Commensalibacter intestini A911, isolated from Drosophila gut.</title>
        <authorList>
            <person name="Lee W.-J."/>
            <person name="Kim E.-K."/>
        </authorList>
    </citation>
    <scope>NUCLEOTIDE SEQUENCE [LARGE SCALE GENOMIC DNA]</scope>
    <source>
        <strain evidence="2 3">A911</strain>
    </source>
</reference>
<dbReference type="RefSeq" id="WP_008853837.1">
    <property type="nucleotide sequence ID" value="NZ_AGFR01000003.1"/>
</dbReference>
<dbReference type="SUPFAM" id="SSF51294">
    <property type="entry name" value="Hedgehog/intein (Hint) domain"/>
    <property type="match status" value="1"/>
</dbReference>
<dbReference type="InterPro" id="IPR028992">
    <property type="entry name" value="Hedgehog/Intein_dom"/>
</dbReference>
<dbReference type="EMBL" id="AGFR01000003">
    <property type="protein sequence ID" value="EHD14915.1"/>
    <property type="molecule type" value="Genomic_DNA"/>
</dbReference>
<evidence type="ECO:0000313" key="2">
    <source>
        <dbReference type="EMBL" id="EHD14915.1"/>
    </source>
</evidence>
<accession>G6EZH7</accession>
<gene>
    <name evidence="2" type="ORF">CIN_08470</name>
</gene>
<dbReference type="STRING" id="1088868.CIN_08470"/>
<evidence type="ECO:0000313" key="3">
    <source>
        <dbReference type="Proteomes" id="UP000005939"/>
    </source>
</evidence>
<feature type="domain" description="Hedgehog/Intein (Hint)" evidence="1">
    <location>
        <begin position="577"/>
        <end position="720"/>
    </location>
</feature>
<organism evidence="2 3">
    <name type="scientific">Commensalibacter intestini A911</name>
    <dbReference type="NCBI Taxonomy" id="1088868"/>
    <lineage>
        <taxon>Bacteria</taxon>
        <taxon>Pseudomonadati</taxon>
        <taxon>Pseudomonadota</taxon>
        <taxon>Alphaproteobacteria</taxon>
        <taxon>Acetobacterales</taxon>
        <taxon>Acetobacteraceae</taxon>
    </lineage>
</organism>
<evidence type="ECO:0000259" key="1">
    <source>
        <dbReference type="Pfam" id="PF13403"/>
    </source>
</evidence>
<dbReference type="InterPro" id="IPR036844">
    <property type="entry name" value="Hint_dom_sf"/>
</dbReference>
<dbReference type="Proteomes" id="UP000005939">
    <property type="component" value="Unassembled WGS sequence"/>
</dbReference>
<dbReference type="AlphaFoldDB" id="G6EZH7"/>
<dbReference type="eggNOG" id="COG3210">
    <property type="taxonomic scope" value="Bacteria"/>
</dbReference>
<dbReference type="Pfam" id="PF13403">
    <property type="entry name" value="Hint_2"/>
    <property type="match status" value="1"/>
</dbReference>
<dbReference type="NCBIfam" id="TIGR04415">
    <property type="entry name" value="O_hepto_targRPT"/>
    <property type="match status" value="5"/>
</dbReference>
<protein>
    <recommendedName>
        <fullName evidence="1">Hedgehog/Intein (Hint) domain-containing protein</fullName>
    </recommendedName>
</protein>
<dbReference type="Gene3D" id="2.160.20.20">
    <property type="match status" value="1"/>
</dbReference>
<proteinExistence type="predicted"/>
<dbReference type="InterPro" id="IPR012332">
    <property type="entry name" value="Autotransporter_pectin_lyase_C"/>
</dbReference>
<dbReference type="PATRIC" id="fig|1088868.3.peg.848"/>
<dbReference type="OrthoDB" id="7284755at2"/>
<sequence>MVVSSNVTDLNTDNTSTIDNQTVEYASLTTTQSGSDDSDTLTSTTSSSNIVAAAATTTSNISSSTIRGGTVGNGYLYNLTGTAQASNVSISGTGSMTVSGSNTSITNTNVSNGGYLYIQGGTTGYNTSASGSGTRVWVRTSGTTISNTTVTNSAVMGVYHGAEATSTTLTSYGTMSVFSGGIASSTQMSQSARLEVGSGGIIVDTVMADLYTEASVHNSAIAINTTVTNNASMIIYDNASASNTTVHDGGYLSVTSNAIISQTTIGSDGSAVLGYSASAYDTSITNGGVLSAYIGGTLSGATVTDGGTLAVYSGASAYDTLVTGNGALLRITFSGTSVFNTSVTNSASMIVRSGAIVSGTTVNSGANLSIYANGVTHSTIISDAGTLFNVASTGSAINTSVTNGASMVVLSGGIASTTTVDNDGIVSVLSGGTLYQTNVNSNGLLVINSGGILKDTVYISNGGSATIWASAGGSVSLIGDQNTNLTLTGLENGGNTTVVIGDFTGVEAGNSDSITLEGINQQDVTLVEYKDANGNDSPDHVTLTLKDGSTITLNIVGAEDSGYSLSTSGNGSLVYEVCFLTGTLIRTLLNDEIKVEDLRVGDSVMTYDWQNNQEVAKAVKWVGYKHVVVDPQAPYDDVAGYPVRISKNAIAENVPHKDLLVTPEHCLFFNGSFVPARMLVNNYSIFYDHSITEYTYYHVETEEHSVIWADGMLTETYLDTGNRKVFKQYQDTATLFAQSSDLKSWEDDACAPLLTDRSVIEPLFNELLDRAKEIGFEKQTQNIVIDQNPELHLVTDTGEIIVPHSIQKERLIFAVPSDVHSIHLASKASRPSDVVGAFLDDRRELGVLIGDITLLTPQQTYKIHNHLDTPKLQGWYNVENGPYRWTNGNALLPLEQSKENTKEDSQNILVVQIVAAGPYIQQMQG</sequence>
<dbReference type="InterPro" id="IPR030930">
    <property type="entry name" value="AIDA"/>
</dbReference>